<sequence length="115" mass="13116">ITGRATRVFKVWEPESDTFVLLKDSWRVNSTSIKPEGKVYARLHAKSVRNIPTCLKAGDVNPTSSFHRTLTQLHDDSLRSHIHYRLTLKEICVGNITDFNDTKELIKILRDALIG</sequence>
<keyword evidence="3" id="KW-1185">Reference proteome</keyword>
<reference evidence="2 3" key="1">
    <citation type="journal article" date="2019" name="Nat. Ecol. Evol.">
        <title>Megaphylogeny resolves global patterns of mushroom evolution.</title>
        <authorList>
            <person name="Varga T."/>
            <person name="Krizsan K."/>
            <person name="Foldi C."/>
            <person name="Dima B."/>
            <person name="Sanchez-Garcia M."/>
            <person name="Sanchez-Ramirez S."/>
            <person name="Szollosi G.J."/>
            <person name="Szarkandi J.G."/>
            <person name="Papp V."/>
            <person name="Albert L."/>
            <person name="Andreopoulos W."/>
            <person name="Angelini C."/>
            <person name="Antonin V."/>
            <person name="Barry K.W."/>
            <person name="Bougher N.L."/>
            <person name="Buchanan P."/>
            <person name="Buyck B."/>
            <person name="Bense V."/>
            <person name="Catcheside P."/>
            <person name="Chovatia M."/>
            <person name="Cooper J."/>
            <person name="Damon W."/>
            <person name="Desjardin D."/>
            <person name="Finy P."/>
            <person name="Geml J."/>
            <person name="Haridas S."/>
            <person name="Hughes K."/>
            <person name="Justo A."/>
            <person name="Karasinski D."/>
            <person name="Kautmanova I."/>
            <person name="Kiss B."/>
            <person name="Kocsube S."/>
            <person name="Kotiranta H."/>
            <person name="LaButti K.M."/>
            <person name="Lechner B.E."/>
            <person name="Liimatainen K."/>
            <person name="Lipzen A."/>
            <person name="Lukacs Z."/>
            <person name="Mihaltcheva S."/>
            <person name="Morgado L.N."/>
            <person name="Niskanen T."/>
            <person name="Noordeloos M.E."/>
            <person name="Ohm R.A."/>
            <person name="Ortiz-Santana B."/>
            <person name="Ovrebo C."/>
            <person name="Racz N."/>
            <person name="Riley R."/>
            <person name="Savchenko A."/>
            <person name="Shiryaev A."/>
            <person name="Soop K."/>
            <person name="Spirin V."/>
            <person name="Szebenyi C."/>
            <person name="Tomsovsky M."/>
            <person name="Tulloss R.E."/>
            <person name="Uehling J."/>
            <person name="Grigoriev I.V."/>
            <person name="Vagvolgyi C."/>
            <person name="Papp T."/>
            <person name="Martin F.M."/>
            <person name="Miettinen O."/>
            <person name="Hibbett D.S."/>
            <person name="Nagy L.G."/>
        </authorList>
    </citation>
    <scope>NUCLEOTIDE SEQUENCE [LARGE SCALE GENOMIC DNA]</scope>
    <source>
        <strain evidence="2 3">CBS 962.96</strain>
    </source>
</reference>
<name>A0A4S8M149_DENBC</name>
<dbReference type="Proteomes" id="UP000297245">
    <property type="component" value="Unassembled WGS sequence"/>
</dbReference>
<dbReference type="InterPro" id="IPR040976">
    <property type="entry name" value="Pkinase_fungal"/>
</dbReference>
<dbReference type="AlphaFoldDB" id="A0A4S8M149"/>
<feature type="non-terminal residue" evidence="2">
    <location>
        <position position="1"/>
    </location>
</feature>
<gene>
    <name evidence="2" type="ORF">K435DRAFT_591936</name>
</gene>
<feature type="domain" description="Fungal-type protein kinase" evidence="1">
    <location>
        <begin position="1"/>
        <end position="75"/>
    </location>
</feature>
<dbReference type="OrthoDB" id="2739948at2759"/>
<proteinExistence type="predicted"/>
<protein>
    <recommendedName>
        <fullName evidence="1">Fungal-type protein kinase domain-containing protein</fullName>
    </recommendedName>
</protein>
<organism evidence="2 3">
    <name type="scientific">Dendrothele bispora (strain CBS 962.96)</name>
    <dbReference type="NCBI Taxonomy" id="1314807"/>
    <lineage>
        <taxon>Eukaryota</taxon>
        <taxon>Fungi</taxon>
        <taxon>Dikarya</taxon>
        <taxon>Basidiomycota</taxon>
        <taxon>Agaricomycotina</taxon>
        <taxon>Agaricomycetes</taxon>
        <taxon>Agaricomycetidae</taxon>
        <taxon>Agaricales</taxon>
        <taxon>Agaricales incertae sedis</taxon>
        <taxon>Dendrothele</taxon>
    </lineage>
</organism>
<evidence type="ECO:0000313" key="3">
    <source>
        <dbReference type="Proteomes" id="UP000297245"/>
    </source>
</evidence>
<dbReference type="EMBL" id="ML179197">
    <property type="protein sequence ID" value="THU95541.1"/>
    <property type="molecule type" value="Genomic_DNA"/>
</dbReference>
<evidence type="ECO:0000313" key="2">
    <source>
        <dbReference type="EMBL" id="THU95541.1"/>
    </source>
</evidence>
<feature type="non-terminal residue" evidence="2">
    <location>
        <position position="115"/>
    </location>
</feature>
<evidence type="ECO:0000259" key="1">
    <source>
        <dbReference type="Pfam" id="PF17667"/>
    </source>
</evidence>
<accession>A0A4S8M149</accession>
<dbReference type="Pfam" id="PF17667">
    <property type="entry name" value="Pkinase_fungal"/>
    <property type="match status" value="1"/>
</dbReference>